<evidence type="ECO:0000256" key="1">
    <source>
        <dbReference type="ARBA" id="ARBA00004371"/>
    </source>
</evidence>
<sequence length="270" mass="30577">MSAFHLSDALDSPTEVDEEEFETRCLSLTHCDMQDVHDKTFRLEDGLDLVVTHNPMSLQCVVNLMLAVNRLKKSLPRCGKGLSDDELCCVILDSLVEDSIVKTSENFTVGEKRSTFQRFGSVNLCTLCDTSKKDVICVSEEMKLQAITLKGGHCERKVNFRLSKYIDTCQSEGQPVVLSITNNLHISCSMKDGRPVLNLEECSEAKLQTINKDDDMDRFLFYRTDKGLSHITFESVKYRGWFISTCEGEEQPVEMCEADATRRLTSFKLN</sequence>
<dbReference type="PANTHER" id="PTHR10078">
    <property type="entry name" value="INTERLEUKIN-1 FAMILY MEMBER"/>
    <property type="match status" value="1"/>
</dbReference>
<evidence type="ECO:0000256" key="3">
    <source>
        <dbReference type="ARBA" id="ARBA00004550"/>
    </source>
</evidence>
<evidence type="ECO:0000256" key="6">
    <source>
        <dbReference type="ARBA" id="ARBA00022490"/>
    </source>
</evidence>
<keyword evidence="10" id="KW-0395">Inflammatory response</keyword>
<dbReference type="GO" id="GO:0042119">
    <property type="term" value="P:neutrophil activation"/>
    <property type="evidence" value="ECO:0007669"/>
    <property type="project" value="TreeGrafter"/>
</dbReference>
<dbReference type="GO" id="GO:0001660">
    <property type="term" value="P:fever generation"/>
    <property type="evidence" value="ECO:0007669"/>
    <property type="project" value="UniProtKB-KW"/>
</dbReference>
<comment type="subcellular location">
    <subcellularLocation>
        <location evidence="2">Cytoplasm</location>
        <location evidence="2">Cytosol</location>
    </subcellularLocation>
    <subcellularLocation>
        <location evidence="1">Lysosome</location>
    </subcellularLocation>
    <subcellularLocation>
        <location evidence="3">Secreted</location>
        <location evidence="3">Extracellular exosome</location>
    </subcellularLocation>
</comment>
<dbReference type="GO" id="GO:0005125">
    <property type="term" value="F:cytokine activity"/>
    <property type="evidence" value="ECO:0007669"/>
    <property type="project" value="UniProtKB-KW"/>
</dbReference>
<evidence type="ECO:0000313" key="13">
    <source>
        <dbReference type="Ensembl" id="ENSSAUP00010003101.1"/>
    </source>
</evidence>
<evidence type="ECO:0000256" key="7">
    <source>
        <dbReference type="ARBA" id="ARBA00022514"/>
    </source>
</evidence>
<dbReference type="SMART" id="SM00125">
    <property type="entry name" value="IL1"/>
    <property type="match status" value="1"/>
</dbReference>
<keyword evidence="12" id="KW-0497">Mitogen</keyword>
<dbReference type="GO" id="GO:1901222">
    <property type="term" value="P:regulation of non-canonical NF-kappaB signal transduction"/>
    <property type="evidence" value="ECO:0007669"/>
    <property type="project" value="TreeGrafter"/>
</dbReference>
<dbReference type="GO" id="GO:0048246">
    <property type="term" value="P:macrophage chemotaxis"/>
    <property type="evidence" value="ECO:0007669"/>
    <property type="project" value="TreeGrafter"/>
</dbReference>
<dbReference type="OrthoDB" id="9449069at2759"/>
<organism evidence="13 14">
    <name type="scientific">Sparus aurata</name>
    <name type="common">Gilthead sea bream</name>
    <dbReference type="NCBI Taxonomy" id="8175"/>
    <lineage>
        <taxon>Eukaryota</taxon>
        <taxon>Metazoa</taxon>
        <taxon>Chordata</taxon>
        <taxon>Craniata</taxon>
        <taxon>Vertebrata</taxon>
        <taxon>Euteleostomi</taxon>
        <taxon>Actinopterygii</taxon>
        <taxon>Neopterygii</taxon>
        <taxon>Teleostei</taxon>
        <taxon>Neoteleostei</taxon>
        <taxon>Acanthomorphata</taxon>
        <taxon>Eupercaria</taxon>
        <taxon>Spariformes</taxon>
        <taxon>Sparidae</taxon>
        <taxon>Sparus</taxon>
    </lineage>
</organism>
<dbReference type="AlphaFoldDB" id="A0A671TNT9"/>
<dbReference type="InterPro" id="IPR008996">
    <property type="entry name" value="IL1/FGF"/>
</dbReference>
<evidence type="ECO:0000256" key="12">
    <source>
        <dbReference type="ARBA" id="ARBA00023246"/>
    </source>
</evidence>
<accession>A0A671TNT9</accession>
<keyword evidence="14" id="KW-1185">Reference proteome</keyword>
<dbReference type="SUPFAM" id="SSF50353">
    <property type="entry name" value="Cytokine"/>
    <property type="match status" value="1"/>
</dbReference>
<dbReference type="InterPro" id="IPR000975">
    <property type="entry name" value="IL-1_fam"/>
</dbReference>
<comment type="similarity">
    <text evidence="4">Belongs to the IL-1 family.</text>
</comment>
<dbReference type="GO" id="GO:0019221">
    <property type="term" value="P:cytokine-mediated signaling pathway"/>
    <property type="evidence" value="ECO:0007669"/>
    <property type="project" value="TreeGrafter"/>
</dbReference>
<dbReference type="InParanoid" id="A0A671TNT9"/>
<dbReference type="GO" id="GO:0010628">
    <property type="term" value="P:positive regulation of gene expression"/>
    <property type="evidence" value="ECO:0007669"/>
    <property type="project" value="TreeGrafter"/>
</dbReference>
<keyword evidence="6" id="KW-0963">Cytoplasm</keyword>
<evidence type="ECO:0000256" key="9">
    <source>
        <dbReference type="ARBA" id="ARBA00022620"/>
    </source>
</evidence>
<evidence type="ECO:0000313" key="14">
    <source>
        <dbReference type="Proteomes" id="UP000472265"/>
    </source>
</evidence>
<reference evidence="13" key="2">
    <citation type="submission" date="2025-08" db="UniProtKB">
        <authorList>
            <consortium name="Ensembl"/>
        </authorList>
    </citation>
    <scope>IDENTIFICATION</scope>
</reference>
<dbReference type="GO" id="GO:0005764">
    <property type="term" value="C:lysosome"/>
    <property type="evidence" value="ECO:0007669"/>
    <property type="project" value="UniProtKB-SubCell"/>
</dbReference>
<reference evidence="13" key="3">
    <citation type="submission" date="2025-09" db="UniProtKB">
        <authorList>
            <consortium name="Ensembl"/>
        </authorList>
    </citation>
    <scope>IDENTIFICATION</scope>
</reference>
<reference evidence="13" key="1">
    <citation type="submission" date="2021-04" db="EMBL/GenBank/DDBJ databases">
        <authorList>
            <consortium name="Wellcome Sanger Institute Data Sharing"/>
        </authorList>
    </citation>
    <scope>NUCLEOTIDE SEQUENCE [LARGE SCALE GENOMIC DNA]</scope>
</reference>
<evidence type="ECO:0000256" key="8">
    <source>
        <dbReference type="ARBA" id="ARBA00022525"/>
    </source>
</evidence>
<proteinExistence type="inferred from homology"/>
<dbReference type="GO" id="GO:0005615">
    <property type="term" value="C:extracellular space"/>
    <property type="evidence" value="ECO:0007669"/>
    <property type="project" value="UniProtKB-KW"/>
</dbReference>
<dbReference type="PANTHER" id="PTHR10078:SF30">
    <property type="entry name" value="INTERLEUKIN-1 BETA"/>
    <property type="match status" value="1"/>
</dbReference>
<dbReference type="Gene3D" id="2.80.10.50">
    <property type="match status" value="1"/>
</dbReference>
<dbReference type="GO" id="GO:0006955">
    <property type="term" value="P:immune response"/>
    <property type="evidence" value="ECO:0007669"/>
    <property type="project" value="InterPro"/>
</dbReference>
<dbReference type="GO" id="GO:0051781">
    <property type="term" value="P:positive regulation of cell division"/>
    <property type="evidence" value="ECO:0007669"/>
    <property type="project" value="UniProtKB-KW"/>
</dbReference>
<keyword evidence="7" id="KW-0202">Cytokine</keyword>
<evidence type="ECO:0000256" key="4">
    <source>
        <dbReference type="ARBA" id="ARBA00010448"/>
    </source>
</evidence>
<dbReference type="Pfam" id="PF00340">
    <property type="entry name" value="IL1"/>
    <property type="match status" value="1"/>
</dbReference>
<keyword evidence="8" id="KW-0964">Secreted</keyword>
<evidence type="ECO:0000256" key="10">
    <source>
        <dbReference type="ARBA" id="ARBA00023198"/>
    </source>
</evidence>
<keyword evidence="9" id="KW-0666">Pyrogen</keyword>
<keyword evidence="11" id="KW-0458">Lysosome</keyword>
<dbReference type="GO" id="GO:0071222">
    <property type="term" value="P:cellular response to lipopolysaccharide"/>
    <property type="evidence" value="ECO:0007669"/>
    <property type="project" value="TreeGrafter"/>
</dbReference>
<dbReference type="GeneTree" id="ENSGT00940000170783"/>
<dbReference type="OMA" id="KYRGWFI"/>
<dbReference type="GO" id="GO:0005829">
    <property type="term" value="C:cytosol"/>
    <property type="evidence" value="ECO:0007669"/>
    <property type="project" value="UniProtKB-SubCell"/>
</dbReference>
<name>A0A671TNT9_SPAAU</name>
<dbReference type="Ensembl" id="ENSSAUT00010003337.1">
    <property type="protein sequence ID" value="ENSSAUP00010003101.1"/>
    <property type="gene ID" value="ENSSAUG00010001602.1"/>
</dbReference>
<evidence type="ECO:0000256" key="2">
    <source>
        <dbReference type="ARBA" id="ARBA00004514"/>
    </source>
</evidence>
<evidence type="ECO:0000256" key="5">
    <source>
        <dbReference type="ARBA" id="ARBA00014702"/>
    </source>
</evidence>
<dbReference type="Proteomes" id="UP000472265">
    <property type="component" value="Chromosome 12"/>
</dbReference>
<evidence type="ECO:0000256" key="11">
    <source>
        <dbReference type="ARBA" id="ARBA00023228"/>
    </source>
</evidence>
<gene>
    <name evidence="13" type="primary">il1b</name>
</gene>
<protein>
    <recommendedName>
        <fullName evidence="5">Interleukin-1 beta</fullName>
    </recommendedName>
</protein>